<proteinExistence type="predicted"/>
<name>A0A7S0PKN8_9CHLO</name>
<organism evidence="1">
    <name type="scientific">Ostreococcus mediterraneus</name>
    <dbReference type="NCBI Taxonomy" id="1486918"/>
    <lineage>
        <taxon>Eukaryota</taxon>
        <taxon>Viridiplantae</taxon>
        <taxon>Chlorophyta</taxon>
        <taxon>Mamiellophyceae</taxon>
        <taxon>Mamiellales</taxon>
        <taxon>Bathycoccaceae</taxon>
        <taxon>Ostreococcus</taxon>
    </lineage>
</organism>
<dbReference type="AlphaFoldDB" id="A0A7S0PKN8"/>
<evidence type="ECO:0000313" key="1">
    <source>
        <dbReference type="EMBL" id="CAD8577369.1"/>
    </source>
</evidence>
<gene>
    <name evidence="1" type="ORF">OMED0929_LOCUS1168</name>
</gene>
<reference evidence="1" key="1">
    <citation type="submission" date="2021-01" db="EMBL/GenBank/DDBJ databases">
        <authorList>
            <person name="Corre E."/>
            <person name="Pelletier E."/>
            <person name="Niang G."/>
            <person name="Scheremetjew M."/>
            <person name="Finn R."/>
            <person name="Kale V."/>
            <person name="Holt S."/>
            <person name="Cochrane G."/>
            <person name="Meng A."/>
            <person name="Brown T."/>
            <person name="Cohen L."/>
        </authorList>
    </citation>
    <scope>NUCLEOTIDE SEQUENCE</scope>
    <source>
        <strain evidence="1">Clade-D-RCC2572</strain>
    </source>
</reference>
<protein>
    <submittedName>
        <fullName evidence="1">Uncharacterized protein</fullName>
    </submittedName>
</protein>
<dbReference type="EMBL" id="HBEW01001341">
    <property type="protein sequence ID" value="CAD8577369.1"/>
    <property type="molecule type" value="Transcribed_RNA"/>
</dbReference>
<sequence>MFCVIQRMVVGAAARRSTSVLNAYRCQCFGTAAMASKYSRGSPVLSNTTLPSCSRIKRLSSTSFKHAARDSPPMAIKSNIRRRIESIAASAALLAFYSLPSQYVTESVVGTSWSLAGFDCEPLQGDAHYGVSYSYSERLANIAEPNSETVVSSSVGFGYTFFLSATT</sequence>
<accession>A0A7S0PKN8</accession>